<dbReference type="SUPFAM" id="SSF50729">
    <property type="entry name" value="PH domain-like"/>
    <property type="match status" value="1"/>
</dbReference>
<evidence type="ECO:0000259" key="4">
    <source>
        <dbReference type="PROSITE" id="PS50010"/>
    </source>
</evidence>
<dbReference type="AlphaFoldDB" id="A0A3Q2Q1M8"/>
<dbReference type="Pfam" id="PF00621">
    <property type="entry name" value="RhoGEF"/>
    <property type="match status" value="1"/>
</dbReference>
<dbReference type="GO" id="GO:0005737">
    <property type="term" value="C:cytoplasm"/>
    <property type="evidence" value="ECO:0007669"/>
    <property type="project" value="TreeGrafter"/>
</dbReference>
<protein>
    <submittedName>
        <fullName evidence="5">MCF.2 cell line derived transforming sequence</fullName>
    </submittedName>
</protein>
<dbReference type="PANTHER" id="PTHR22826:SF207">
    <property type="entry name" value="PROTO-ONCOGENE DBL-LIKE ISOFORM X1"/>
    <property type="match status" value="1"/>
</dbReference>
<accession>A0A3Q2Q1M8</accession>
<dbReference type="GO" id="GO:0005085">
    <property type="term" value="F:guanyl-nucleotide exchange factor activity"/>
    <property type="evidence" value="ECO:0007669"/>
    <property type="project" value="UniProtKB-KW"/>
</dbReference>
<reference evidence="5" key="1">
    <citation type="submission" date="2025-08" db="UniProtKB">
        <authorList>
            <consortium name="Ensembl"/>
        </authorList>
    </citation>
    <scope>IDENTIFICATION</scope>
</reference>
<dbReference type="Ensembl" id="ENSFHET00000029048.1">
    <property type="protein sequence ID" value="ENSFHEP00000019734.1"/>
    <property type="gene ID" value="ENSFHEG00000022230.1"/>
</dbReference>
<dbReference type="InterPro" id="IPR001849">
    <property type="entry name" value="PH_domain"/>
</dbReference>
<dbReference type="SMART" id="SM00233">
    <property type="entry name" value="PH"/>
    <property type="match status" value="1"/>
</dbReference>
<dbReference type="InterPro" id="IPR055251">
    <property type="entry name" value="SOS1_NGEF_PH"/>
</dbReference>
<dbReference type="CDD" id="cd00160">
    <property type="entry name" value="RhoGEF"/>
    <property type="match status" value="1"/>
</dbReference>
<reference evidence="5" key="2">
    <citation type="submission" date="2025-09" db="UniProtKB">
        <authorList>
            <consortium name="Ensembl"/>
        </authorList>
    </citation>
    <scope>IDENTIFICATION</scope>
</reference>
<dbReference type="Pfam" id="PF22697">
    <property type="entry name" value="SOS1_NGEF_PH"/>
    <property type="match status" value="1"/>
</dbReference>
<sequence length="744" mass="85876">LKMPVVMLRSVGDLLRYIDENHLASDFTAKVEYCQSDWVLLRSSIETFAVTVKEIAQQLQGFGSELSETELPDEANAIEFLFNFIHAECLFGGLCALVCFRLLAQLRDMEEAFDGFFEKHHLKLQQYLQLLHYETSLSLQKQEKKVSYIAHTQTLHIKISCVCVHQEEMTRAQVVILHGHQLAANHHYALALIVQRCNELRHHCDVISTAINTKRASLTRTRDLLRQKSIVVSLFEQALRWCDEGAYLLASQMVDKFQTKEGAQEALQYLGSHQERAPSVLKNSQDTLSLESQEHIEKLSSVQCMIRNREQCLKKLADLQVRPIQLVAPRPEPDQTLLRCKSPLFSPKHGNRHFSSARRNNSPQFISLFYCFRHIMKELIATERVYVDELLSVLLGYRAEMEDPSMSYLLPSALRCQKDVLFGNMPEIYQFHSRIFLQDLQGCLETPERVGACFLRRVNKFQVYERYCQNKPCSELLWRQCSDSPFFQECQKKLDHKLGLDSYLLKPIQRLTKYQLLLKELLKHCVEAQYRCELQEALDSMLELLKSVNDSMHQIAITGYPGDISQLGRIILQGSFSVWISHKRAAVRMKELARFKPMQRHLFLYEHALLFCKRRDEDSHDSFYSFKSCLRMSTVAITETVKGDVKKFEICYSGREVVYIVQAPTVEVKVAWLNEIQKILANPQKLRQGFYHLCGLLVACGPPLSPWHASVNPSATPAQNIKRVMCSWLFCLHSVRSARGTVIF</sequence>
<organism evidence="5 6">
    <name type="scientific">Fundulus heteroclitus</name>
    <name type="common">Killifish</name>
    <name type="synonym">Mummichog</name>
    <dbReference type="NCBI Taxonomy" id="8078"/>
    <lineage>
        <taxon>Eukaryota</taxon>
        <taxon>Metazoa</taxon>
        <taxon>Chordata</taxon>
        <taxon>Craniata</taxon>
        <taxon>Vertebrata</taxon>
        <taxon>Euteleostomi</taxon>
        <taxon>Actinopterygii</taxon>
        <taxon>Neopterygii</taxon>
        <taxon>Teleostei</taxon>
        <taxon>Neoteleostei</taxon>
        <taxon>Acanthomorphata</taxon>
        <taxon>Ovalentaria</taxon>
        <taxon>Atherinomorphae</taxon>
        <taxon>Cyprinodontiformes</taxon>
        <taxon>Fundulidae</taxon>
        <taxon>Fundulus</taxon>
    </lineage>
</organism>
<dbReference type="Proteomes" id="UP000265000">
    <property type="component" value="Unplaced"/>
</dbReference>
<dbReference type="PROSITE" id="PS50003">
    <property type="entry name" value="PH_DOMAIN"/>
    <property type="match status" value="1"/>
</dbReference>
<dbReference type="FunFam" id="2.30.29.30:FF:000078">
    <property type="entry name" value="Guanine nucleotide exchange factor DBS"/>
    <property type="match status" value="1"/>
</dbReference>
<dbReference type="InterPro" id="IPR035899">
    <property type="entry name" value="DBL_dom_sf"/>
</dbReference>
<feature type="domain" description="PH" evidence="3">
    <location>
        <begin position="563"/>
        <end position="681"/>
    </location>
</feature>
<keyword evidence="2" id="KW-0344">Guanine-nucleotide releasing factor</keyword>
<evidence type="ECO:0000313" key="6">
    <source>
        <dbReference type="Proteomes" id="UP000265000"/>
    </source>
</evidence>
<dbReference type="GeneTree" id="ENSGT00940000156974"/>
<dbReference type="Gene3D" id="2.30.29.30">
    <property type="entry name" value="Pleckstrin-homology domain (PH domain)/Phosphotyrosine-binding domain (PTB)"/>
    <property type="match status" value="1"/>
</dbReference>
<feature type="domain" description="DH" evidence="4">
    <location>
        <begin position="371"/>
        <end position="551"/>
    </location>
</feature>
<evidence type="ECO:0000313" key="5">
    <source>
        <dbReference type="Ensembl" id="ENSFHEP00000019734.1"/>
    </source>
</evidence>
<dbReference type="GO" id="GO:0016358">
    <property type="term" value="P:dendrite development"/>
    <property type="evidence" value="ECO:0007669"/>
    <property type="project" value="TreeGrafter"/>
</dbReference>
<dbReference type="InterPro" id="IPR011993">
    <property type="entry name" value="PH-like_dom_sf"/>
</dbReference>
<dbReference type="SMART" id="SM00325">
    <property type="entry name" value="RhoGEF"/>
    <property type="match status" value="1"/>
</dbReference>
<dbReference type="PROSITE" id="PS50010">
    <property type="entry name" value="DH_2"/>
    <property type="match status" value="1"/>
</dbReference>
<dbReference type="Gene3D" id="1.20.900.10">
    <property type="entry name" value="Dbl homology (DH) domain"/>
    <property type="match status" value="1"/>
</dbReference>
<proteinExistence type="predicted"/>
<dbReference type="PANTHER" id="PTHR22826">
    <property type="entry name" value="RHO GUANINE EXCHANGE FACTOR-RELATED"/>
    <property type="match status" value="1"/>
</dbReference>
<dbReference type="InterPro" id="IPR051336">
    <property type="entry name" value="RhoGEF_Guanine_NuclExch_SF"/>
</dbReference>
<evidence type="ECO:0000256" key="2">
    <source>
        <dbReference type="ARBA" id="ARBA00022658"/>
    </source>
</evidence>
<evidence type="ECO:0000256" key="1">
    <source>
        <dbReference type="ARBA" id="ARBA00022553"/>
    </source>
</evidence>
<keyword evidence="6" id="KW-1185">Reference proteome</keyword>
<name>A0A3Q2Q1M8_FUNHE</name>
<dbReference type="SUPFAM" id="SSF48065">
    <property type="entry name" value="DBL homology domain (DH-domain)"/>
    <property type="match status" value="1"/>
</dbReference>
<dbReference type="InterPro" id="IPR000219">
    <property type="entry name" value="DH_dom"/>
</dbReference>
<evidence type="ECO:0000259" key="3">
    <source>
        <dbReference type="PROSITE" id="PS50003"/>
    </source>
</evidence>
<keyword evidence="1" id="KW-0597">Phosphoprotein</keyword>